<keyword evidence="4" id="KW-0067">ATP-binding</keyword>
<dbReference type="GO" id="GO:0005524">
    <property type="term" value="F:ATP binding"/>
    <property type="evidence" value="ECO:0007669"/>
    <property type="project" value="UniProtKB-KW"/>
</dbReference>
<dbReference type="Pfam" id="PF00271">
    <property type="entry name" value="Helicase_C"/>
    <property type="match status" value="1"/>
</dbReference>
<keyword evidence="5" id="KW-0175">Coiled coil</keyword>
<evidence type="ECO:0000256" key="1">
    <source>
        <dbReference type="ARBA" id="ARBA00022741"/>
    </source>
</evidence>
<dbReference type="PROSITE" id="PS51194">
    <property type="entry name" value="HELICASE_CTER"/>
    <property type="match status" value="1"/>
</dbReference>
<dbReference type="PROSITE" id="PS51192">
    <property type="entry name" value="HELICASE_ATP_BIND_1"/>
    <property type="match status" value="1"/>
</dbReference>
<dbReference type="SMART" id="SM00487">
    <property type="entry name" value="DEXDc"/>
    <property type="match status" value="1"/>
</dbReference>
<dbReference type="InterPro" id="IPR001650">
    <property type="entry name" value="Helicase_C-like"/>
</dbReference>
<evidence type="ECO:0000259" key="7">
    <source>
        <dbReference type="PROSITE" id="PS51192"/>
    </source>
</evidence>
<dbReference type="EMBL" id="JANCYW010000008">
    <property type="protein sequence ID" value="KAK4536533.1"/>
    <property type="molecule type" value="Genomic_DNA"/>
</dbReference>
<dbReference type="PANTHER" id="PTHR12131">
    <property type="entry name" value="ATP-DEPENDENT RNA AND DNA HELICASE"/>
    <property type="match status" value="1"/>
</dbReference>
<dbReference type="Pfam" id="PF08148">
    <property type="entry name" value="DSHCT"/>
    <property type="match status" value="1"/>
</dbReference>
<dbReference type="GO" id="GO:0004386">
    <property type="term" value="F:helicase activity"/>
    <property type="evidence" value="ECO:0007669"/>
    <property type="project" value="UniProtKB-KW"/>
</dbReference>
<evidence type="ECO:0000256" key="4">
    <source>
        <dbReference type="ARBA" id="ARBA00022840"/>
    </source>
</evidence>
<dbReference type="Gene3D" id="3.40.50.300">
    <property type="entry name" value="P-loop containing nucleotide triphosphate hydrolases"/>
    <property type="match status" value="2"/>
</dbReference>
<evidence type="ECO:0000256" key="2">
    <source>
        <dbReference type="ARBA" id="ARBA00022801"/>
    </source>
</evidence>
<evidence type="ECO:0000256" key="5">
    <source>
        <dbReference type="SAM" id="Coils"/>
    </source>
</evidence>
<keyword evidence="10" id="KW-1185">Reference proteome</keyword>
<name>A0AAV9IW71_CYACA</name>
<dbReference type="PANTHER" id="PTHR12131:SF1">
    <property type="entry name" value="ATP-DEPENDENT RNA HELICASE SUPV3L1, MITOCHONDRIAL-RELATED"/>
    <property type="match status" value="1"/>
</dbReference>
<dbReference type="GO" id="GO:0070478">
    <property type="term" value="P:nuclear-transcribed mRNA catabolic process, 3'-5' exonucleolytic nonsense-mediated decay"/>
    <property type="evidence" value="ECO:0007669"/>
    <property type="project" value="TreeGrafter"/>
</dbReference>
<dbReference type="GO" id="GO:0016787">
    <property type="term" value="F:hydrolase activity"/>
    <property type="evidence" value="ECO:0007669"/>
    <property type="project" value="UniProtKB-KW"/>
</dbReference>
<feature type="region of interest" description="Disordered" evidence="6">
    <location>
        <begin position="1188"/>
        <end position="1214"/>
    </location>
</feature>
<dbReference type="SMART" id="SM00490">
    <property type="entry name" value="HELICc"/>
    <property type="match status" value="1"/>
</dbReference>
<reference evidence="9 10" key="1">
    <citation type="submission" date="2022-07" db="EMBL/GenBank/DDBJ databases">
        <title>Genome-wide signatures of adaptation to extreme environments.</title>
        <authorList>
            <person name="Cho C.H."/>
            <person name="Yoon H.S."/>
        </authorList>
    </citation>
    <scope>NUCLEOTIDE SEQUENCE [LARGE SCALE GENOMIC DNA]</scope>
    <source>
        <strain evidence="9 10">DBV 063 E5</strain>
    </source>
</reference>
<dbReference type="InterPro" id="IPR050699">
    <property type="entry name" value="RNA-DNA_Helicase"/>
</dbReference>
<feature type="coiled-coil region" evidence="5">
    <location>
        <begin position="908"/>
        <end position="935"/>
    </location>
</feature>
<sequence>MVFVAVRLPLCTGGSHAWVGSAPTASRRPCPLFRRRRPRWPPPNHLRAVLDATTSDGDRNGRPFADWLREGAASALNGIRSLEQLAPLFGFELDAFQEDALSAVLGNRSVVVSVPTGSGKTVVGEAVLHLALSRGMRAFYTTPLKALSNQKYGDFCERFGLRHVGLLTGDVSINARAPLLVMTTEVYRNMLYRTRLGKAVGDAGGEGGDGDAIELTDDVFAVVLDEFHYMNDVERGTVWEESVIGSSPQTLLVALSATMRNARDICTWMNAVHGPTELVASDFRPVPLQFVYANRDGLYPLLVREEQRPDAKPHRGFMPTRSRAARKEVQARSNWAHDGWMLNPALRRPARHLEFLRRPRPSEPLAGVSHAELVADLLRRQRQRQVRSELREEVPTYPFLVRRLHRHHKLPAIVFIFSRSGCDQAMRDVLASNTELELLTPSERAELQTRLDAFLAEHPEMLQTADAQTRCQAMLQGVASHHAGMLPMWKMLTERLFQANLIKCVFATETLAAGINMPARSTVITALSKRAGASGIVNLTPNALLQMAGRAGRRGMDRVGFAIIVQSPWEPSAPLAYKLLAGGPDALESNFAPTYSMVLNLLRHPGIGLVNARRYVERSFGSFMAMQRRSRGKRNGDDDDSSNNSLPALEARLEETRQLLEQYGGVEQVRAYEKLRDRVRNERRILRSLRANHDRIHRETMEDVLLFCPAGMQVQLRRTGERAVFVGVVSDAGPWCREGLPRYALLTRDGRLCVCDAQYVASVLSDEELVLEGMPDDVWRTDGVALRRLSWRRVSHVRSRCGEASLSQESVVDPSTVAWFVHRLAAAAADDDDDGGGALVEVPAADDNEEDDEEDEDKERATMAPVRAEYPLYDAEPPEVRAQRERVEELRARLAQFAVYAAPNKPVVLHARKTLSQLEAQVNRLRGEQLRTEMQASAGASWRAFLGLVQVLLRFECLQPLHERGAVALVDSLRSDASDVRFAVTDFGRLVAELRAENEVWLAVAIAGCADRLARLAPHQLAATMAALAVDVAPPSSVQCAYAPSAAVVHLCQDVLEPLRQMVDEAQTEAVVQFSEPESLAEVPEVNFPSLTLSTELVGLVEEWARGASWPQLLKGTTLDEGDVVRLLRRGLDTLRQLPMLALTARVLADGTRAPSPLVPESLRRNARRAIALMDRYPVTDAFTYRVSSVEREEGDAENSDGADADSDGGKVPA</sequence>
<accession>A0AAV9IW71</accession>
<keyword evidence="1" id="KW-0547">Nucleotide-binding</keyword>
<dbReference type="InterPro" id="IPR012961">
    <property type="entry name" value="Ski2/MTR4_C"/>
</dbReference>
<organism evidence="9 10">
    <name type="scientific">Cyanidium caldarium</name>
    <name type="common">Red alga</name>
    <dbReference type="NCBI Taxonomy" id="2771"/>
    <lineage>
        <taxon>Eukaryota</taxon>
        <taxon>Rhodophyta</taxon>
        <taxon>Bangiophyceae</taxon>
        <taxon>Cyanidiales</taxon>
        <taxon>Cyanidiaceae</taxon>
        <taxon>Cyanidium</taxon>
    </lineage>
</organism>
<evidence type="ECO:0008006" key="11">
    <source>
        <dbReference type="Google" id="ProtNLM"/>
    </source>
</evidence>
<dbReference type="Pfam" id="PF00270">
    <property type="entry name" value="DEAD"/>
    <property type="match status" value="1"/>
</dbReference>
<dbReference type="GO" id="GO:0003676">
    <property type="term" value="F:nucleic acid binding"/>
    <property type="evidence" value="ECO:0007669"/>
    <property type="project" value="InterPro"/>
</dbReference>
<feature type="compositionally biased region" description="Acidic residues" evidence="6">
    <location>
        <begin position="844"/>
        <end position="857"/>
    </location>
</feature>
<dbReference type="InterPro" id="IPR014001">
    <property type="entry name" value="Helicase_ATP-bd"/>
</dbReference>
<feature type="compositionally biased region" description="Acidic residues" evidence="6">
    <location>
        <begin position="1193"/>
        <end position="1207"/>
    </location>
</feature>
<comment type="caution">
    <text evidence="9">The sequence shown here is derived from an EMBL/GenBank/DDBJ whole genome shotgun (WGS) entry which is preliminary data.</text>
</comment>
<keyword evidence="2" id="KW-0378">Hydrolase</keyword>
<dbReference type="GO" id="GO:0055087">
    <property type="term" value="C:Ski complex"/>
    <property type="evidence" value="ECO:0007669"/>
    <property type="project" value="TreeGrafter"/>
</dbReference>
<dbReference type="AlphaFoldDB" id="A0AAV9IW71"/>
<dbReference type="InterPro" id="IPR027417">
    <property type="entry name" value="P-loop_NTPase"/>
</dbReference>
<dbReference type="Gene3D" id="1.10.3380.30">
    <property type="match status" value="1"/>
</dbReference>
<dbReference type="Proteomes" id="UP001301350">
    <property type="component" value="Unassembled WGS sequence"/>
</dbReference>
<proteinExistence type="predicted"/>
<evidence type="ECO:0000256" key="6">
    <source>
        <dbReference type="SAM" id="MobiDB-lite"/>
    </source>
</evidence>
<evidence type="ECO:0000259" key="8">
    <source>
        <dbReference type="PROSITE" id="PS51194"/>
    </source>
</evidence>
<feature type="domain" description="Helicase ATP-binding" evidence="7">
    <location>
        <begin position="101"/>
        <end position="277"/>
    </location>
</feature>
<protein>
    <recommendedName>
        <fullName evidence="11">DEAD/DEAH box helicase</fullName>
    </recommendedName>
</protein>
<evidence type="ECO:0000256" key="3">
    <source>
        <dbReference type="ARBA" id="ARBA00022806"/>
    </source>
</evidence>
<gene>
    <name evidence="9" type="ORF">CDCA_CDCA08G2558</name>
</gene>
<dbReference type="SMART" id="SM01142">
    <property type="entry name" value="DSHCT"/>
    <property type="match status" value="1"/>
</dbReference>
<evidence type="ECO:0000313" key="9">
    <source>
        <dbReference type="EMBL" id="KAK4536533.1"/>
    </source>
</evidence>
<keyword evidence="3" id="KW-0347">Helicase</keyword>
<feature type="domain" description="Helicase C-terminal" evidence="8">
    <location>
        <begin position="382"/>
        <end position="602"/>
    </location>
</feature>
<dbReference type="SUPFAM" id="SSF52540">
    <property type="entry name" value="P-loop containing nucleoside triphosphate hydrolases"/>
    <property type="match status" value="1"/>
</dbReference>
<evidence type="ECO:0000313" key="10">
    <source>
        <dbReference type="Proteomes" id="UP001301350"/>
    </source>
</evidence>
<dbReference type="InterPro" id="IPR011545">
    <property type="entry name" value="DEAD/DEAH_box_helicase_dom"/>
</dbReference>
<feature type="region of interest" description="Disordered" evidence="6">
    <location>
        <begin position="830"/>
        <end position="861"/>
    </location>
</feature>